<dbReference type="Gene3D" id="2.60.200.30">
    <property type="entry name" value="Probable inorganic polyphosphate/atp-NAD kinase, domain 2"/>
    <property type="match status" value="1"/>
</dbReference>
<evidence type="ECO:0000256" key="5">
    <source>
        <dbReference type="ARBA" id="ARBA00022840"/>
    </source>
</evidence>
<keyword evidence="5 9" id="KW-0067">ATP-binding</keyword>
<keyword evidence="1 9" id="KW-0963">Cytoplasm</keyword>
<evidence type="ECO:0000313" key="11">
    <source>
        <dbReference type="Proteomes" id="UP001357223"/>
    </source>
</evidence>
<evidence type="ECO:0000256" key="6">
    <source>
        <dbReference type="ARBA" id="ARBA00022857"/>
    </source>
</evidence>
<name>A0ABZ2C927_9BACI</name>
<comment type="cofactor">
    <cofactor evidence="9">
        <name>a divalent metal cation</name>
        <dbReference type="ChEBI" id="CHEBI:60240"/>
    </cofactor>
</comment>
<sequence length="267" mass="30602">MMTERRNLYFFHKEEPMIREKIDTIRKLAIELGFTMVNDYKKANVIACYGGDGAFLQGVRRTGFREDCLYVGISTTDHLSLYCDFHIENTQEMIDAMTSQVIEVRRYPTIEVTVDNQASFYCLNEFSIQSNIVKTFIMDVYIDDLHFETFRGDGLIVSTPTGSTAYNKSVNGAVVDPLLPCMQITELGSLNNNQFRTLGSPFILSNEKILTLKVAKEGNEHPTMAMDNEALSIQHVEKIQIKLSDKKIKTIKLKHNSFWDKVKRNFL</sequence>
<evidence type="ECO:0000256" key="8">
    <source>
        <dbReference type="ARBA" id="ARBA00047925"/>
    </source>
</evidence>
<keyword evidence="4 9" id="KW-0418">Kinase</keyword>
<comment type="caution">
    <text evidence="9">Lacks conserved residue(s) required for the propagation of feature annotation.</text>
</comment>
<dbReference type="InterPro" id="IPR016064">
    <property type="entry name" value="NAD/diacylglycerol_kinase_sf"/>
</dbReference>
<feature type="binding site" evidence="9">
    <location>
        <begin position="52"/>
        <end position="53"/>
    </location>
    <ligand>
        <name>NAD(+)</name>
        <dbReference type="ChEBI" id="CHEBI:57540"/>
    </ligand>
</feature>
<keyword evidence="11" id="KW-1185">Reference proteome</keyword>
<dbReference type="RefSeq" id="WP_338449119.1">
    <property type="nucleotide sequence ID" value="NZ_CP137640.1"/>
</dbReference>
<evidence type="ECO:0000256" key="7">
    <source>
        <dbReference type="ARBA" id="ARBA00023027"/>
    </source>
</evidence>
<dbReference type="EC" id="2.7.1.23" evidence="9"/>
<keyword evidence="6 9" id="KW-0521">NADP</keyword>
<evidence type="ECO:0000256" key="2">
    <source>
        <dbReference type="ARBA" id="ARBA00022679"/>
    </source>
</evidence>
<accession>A0ABZ2C927</accession>
<dbReference type="InterPro" id="IPR017437">
    <property type="entry name" value="ATP-NAD_kinase_PpnK-typ_C"/>
</dbReference>
<evidence type="ECO:0000256" key="9">
    <source>
        <dbReference type="HAMAP-Rule" id="MF_00361"/>
    </source>
</evidence>
<protein>
    <recommendedName>
        <fullName evidence="9">NAD kinase</fullName>
        <ecNumber evidence="9">2.7.1.23</ecNumber>
    </recommendedName>
    <alternativeName>
        <fullName evidence="9">ATP-dependent NAD kinase</fullName>
    </alternativeName>
</protein>
<dbReference type="Gene3D" id="3.40.50.10330">
    <property type="entry name" value="Probable inorganic polyphosphate/atp-NAD kinase, domain 1"/>
    <property type="match status" value="1"/>
</dbReference>
<feature type="binding site" evidence="9">
    <location>
        <position position="153"/>
    </location>
    <ligand>
        <name>NAD(+)</name>
        <dbReference type="ChEBI" id="CHEBI:57540"/>
    </ligand>
</feature>
<dbReference type="SUPFAM" id="SSF111331">
    <property type="entry name" value="NAD kinase/diacylglycerol kinase-like"/>
    <property type="match status" value="1"/>
</dbReference>
<dbReference type="NCBIfam" id="NF002902">
    <property type="entry name" value="PRK03501.1"/>
    <property type="match status" value="1"/>
</dbReference>
<reference evidence="10 11" key="1">
    <citation type="submission" date="2023-10" db="EMBL/GenBank/DDBJ databases">
        <title>Niallia locisalis sp.nov. isolated from a salt pond sample.</title>
        <authorList>
            <person name="Li X.-J."/>
            <person name="Dong L."/>
        </authorList>
    </citation>
    <scope>NUCLEOTIDE SEQUENCE [LARGE SCALE GENOMIC DNA]</scope>
    <source>
        <strain evidence="10 11">DSM 29761</strain>
    </source>
</reference>
<feature type="active site" description="Proton acceptor" evidence="9">
    <location>
        <position position="52"/>
    </location>
</feature>
<dbReference type="HAMAP" id="MF_00361">
    <property type="entry name" value="NAD_kinase"/>
    <property type="match status" value="1"/>
</dbReference>
<comment type="similarity">
    <text evidence="9">Belongs to the NAD kinase family.</text>
</comment>
<comment type="subcellular location">
    <subcellularLocation>
        <location evidence="9">Cytoplasm</location>
    </subcellularLocation>
</comment>
<keyword evidence="2 9" id="KW-0808">Transferase</keyword>
<proteinExistence type="inferred from homology"/>
<evidence type="ECO:0000256" key="3">
    <source>
        <dbReference type="ARBA" id="ARBA00022741"/>
    </source>
</evidence>
<feature type="binding site" evidence="9">
    <location>
        <begin position="124"/>
        <end position="125"/>
    </location>
    <ligand>
        <name>NAD(+)</name>
        <dbReference type="ChEBI" id="CHEBI:57540"/>
    </ligand>
</feature>
<evidence type="ECO:0000256" key="1">
    <source>
        <dbReference type="ARBA" id="ARBA00022490"/>
    </source>
</evidence>
<keyword evidence="7 9" id="KW-0520">NAD</keyword>
<dbReference type="GO" id="GO:0016301">
    <property type="term" value="F:kinase activity"/>
    <property type="evidence" value="ECO:0007669"/>
    <property type="project" value="UniProtKB-KW"/>
</dbReference>
<dbReference type="Proteomes" id="UP001357223">
    <property type="component" value="Chromosome"/>
</dbReference>
<dbReference type="InterPro" id="IPR017438">
    <property type="entry name" value="ATP-NAD_kinase_N"/>
</dbReference>
<gene>
    <name evidence="9" type="primary">nadK</name>
    <name evidence="10" type="ORF">R4Z09_23340</name>
</gene>
<dbReference type="InterPro" id="IPR002504">
    <property type="entry name" value="NADK"/>
</dbReference>
<comment type="function">
    <text evidence="9">Involved in the regulation of the intracellular balance of NAD and NADP, and is a key enzyme in the biosynthesis of NADP. Catalyzes specifically the phosphorylation on 2'-hydroxyl of the adenosine moiety of NAD to yield NADP.</text>
</comment>
<keyword evidence="3 9" id="KW-0547">Nucleotide-binding</keyword>
<organism evidence="10 11">
    <name type="scientific">Niallia oryzisoli</name>
    <dbReference type="NCBI Taxonomy" id="1737571"/>
    <lineage>
        <taxon>Bacteria</taxon>
        <taxon>Bacillati</taxon>
        <taxon>Bacillota</taxon>
        <taxon>Bacilli</taxon>
        <taxon>Bacillales</taxon>
        <taxon>Bacillaceae</taxon>
        <taxon>Niallia</taxon>
    </lineage>
</organism>
<feature type="binding site" evidence="9">
    <location>
        <position position="151"/>
    </location>
    <ligand>
        <name>NAD(+)</name>
        <dbReference type="ChEBI" id="CHEBI:57540"/>
    </ligand>
</feature>
<dbReference type="PANTHER" id="PTHR20275:SF9">
    <property type="entry name" value="NAD KINASE 2"/>
    <property type="match status" value="1"/>
</dbReference>
<evidence type="ECO:0000313" key="10">
    <source>
        <dbReference type="EMBL" id="WVX80189.1"/>
    </source>
</evidence>
<feature type="binding site" evidence="9">
    <location>
        <begin position="164"/>
        <end position="169"/>
    </location>
    <ligand>
        <name>NAD(+)</name>
        <dbReference type="ChEBI" id="CHEBI:57540"/>
    </ligand>
</feature>
<dbReference type="EMBL" id="CP137640">
    <property type="protein sequence ID" value="WVX80189.1"/>
    <property type="molecule type" value="Genomic_DNA"/>
</dbReference>
<evidence type="ECO:0000256" key="4">
    <source>
        <dbReference type="ARBA" id="ARBA00022777"/>
    </source>
</evidence>
<dbReference type="PANTHER" id="PTHR20275">
    <property type="entry name" value="NAD KINASE"/>
    <property type="match status" value="1"/>
</dbReference>
<comment type="catalytic activity">
    <reaction evidence="8 9">
        <text>NAD(+) + ATP = ADP + NADP(+) + H(+)</text>
        <dbReference type="Rhea" id="RHEA:18629"/>
        <dbReference type="ChEBI" id="CHEBI:15378"/>
        <dbReference type="ChEBI" id="CHEBI:30616"/>
        <dbReference type="ChEBI" id="CHEBI:57540"/>
        <dbReference type="ChEBI" id="CHEBI:58349"/>
        <dbReference type="ChEBI" id="CHEBI:456216"/>
        <dbReference type="EC" id="2.7.1.23"/>
    </reaction>
</comment>
<dbReference type="Pfam" id="PF20143">
    <property type="entry name" value="NAD_kinase_C"/>
    <property type="match status" value="1"/>
</dbReference>